<keyword evidence="1" id="KW-0812">Transmembrane</keyword>
<dbReference type="EMBL" id="UINC01068963">
    <property type="protein sequence ID" value="SVC01974.1"/>
    <property type="molecule type" value="Genomic_DNA"/>
</dbReference>
<keyword evidence="1" id="KW-0472">Membrane</keyword>
<reference evidence="2" key="1">
    <citation type="submission" date="2018-05" db="EMBL/GenBank/DDBJ databases">
        <authorList>
            <person name="Lanie J.A."/>
            <person name="Ng W.-L."/>
            <person name="Kazmierczak K.M."/>
            <person name="Andrzejewski T.M."/>
            <person name="Davidsen T.M."/>
            <person name="Wayne K.J."/>
            <person name="Tettelin H."/>
            <person name="Glass J.I."/>
            <person name="Rusch D."/>
            <person name="Podicherti R."/>
            <person name="Tsui H.-C.T."/>
            <person name="Winkler M.E."/>
        </authorList>
    </citation>
    <scope>NUCLEOTIDE SEQUENCE</scope>
</reference>
<dbReference type="PROSITE" id="PS51257">
    <property type="entry name" value="PROKAR_LIPOPROTEIN"/>
    <property type="match status" value="1"/>
</dbReference>
<evidence type="ECO:0000256" key="1">
    <source>
        <dbReference type="SAM" id="Phobius"/>
    </source>
</evidence>
<name>A0A382IQ91_9ZZZZ</name>
<proteinExistence type="predicted"/>
<feature type="non-terminal residue" evidence="2">
    <location>
        <position position="28"/>
    </location>
</feature>
<keyword evidence="1" id="KW-1133">Transmembrane helix</keyword>
<accession>A0A382IQ91</accession>
<protein>
    <submittedName>
        <fullName evidence="2">Uncharacterized protein</fullName>
    </submittedName>
</protein>
<feature type="transmembrane region" description="Helical" evidence="1">
    <location>
        <begin position="6"/>
        <end position="24"/>
    </location>
</feature>
<gene>
    <name evidence="2" type="ORF">METZ01_LOCUS254828</name>
</gene>
<evidence type="ECO:0000313" key="2">
    <source>
        <dbReference type="EMBL" id="SVC01974.1"/>
    </source>
</evidence>
<sequence>MKKILYITLISCIGLTIMISCSLLEEES</sequence>
<organism evidence="2">
    <name type="scientific">marine metagenome</name>
    <dbReference type="NCBI Taxonomy" id="408172"/>
    <lineage>
        <taxon>unclassified sequences</taxon>
        <taxon>metagenomes</taxon>
        <taxon>ecological metagenomes</taxon>
    </lineage>
</organism>
<dbReference type="AlphaFoldDB" id="A0A382IQ91"/>